<evidence type="ECO:0000313" key="8">
    <source>
        <dbReference type="Proteomes" id="UP000028712"/>
    </source>
</evidence>
<evidence type="ECO:0000256" key="2">
    <source>
        <dbReference type="ARBA" id="ARBA00023125"/>
    </source>
</evidence>
<dbReference type="Pfam" id="PF12833">
    <property type="entry name" value="HTH_18"/>
    <property type="match status" value="1"/>
</dbReference>
<feature type="transmembrane region" description="Helical" evidence="4">
    <location>
        <begin position="34"/>
        <end position="51"/>
    </location>
</feature>
<evidence type="ECO:0000313" key="7">
    <source>
        <dbReference type="EMBL" id="OXA96848.1"/>
    </source>
</evidence>
<accession>A0A086ANZ0</accession>
<evidence type="ECO:0000256" key="1">
    <source>
        <dbReference type="ARBA" id="ARBA00023015"/>
    </source>
</evidence>
<protein>
    <submittedName>
        <fullName evidence="6">AraC family transcriptional regulator</fullName>
    </submittedName>
</protein>
<dbReference type="InterPro" id="IPR009057">
    <property type="entry name" value="Homeodomain-like_sf"/>
</dbReference>
<dbReference type="Gene3D" id="1.10.10.60">
    <property type="entry name" value="Homeodomain-like"/>
    <property type="match status" value="2"/>
</dbReference>
<dbReference type="STRING" id="991.IW20_05775"/>
<keyword evidence="4" id="KW-0472">Membrane</keyword>
<dbReference type="Proteomes" id="UP000198424">
    <property type="component" value="Unassembled WGS sequence"/>
</dbReference>
<dbReference type="EMBL" id="MUGY01000004">
    <property type="protein sequence ID" value="OXA96848.1"/>
    <property type="molecule type" value="Genomic_DNA"/>
</dbReference>
<keyword evidence="3" id="KW-0804">Transcription</keyword>
<keyword evidence="1" id="KW-0805">Transcription regulation</keyword>
<evidence type="ECO:0000313" key="9">
    <source>
        <dbReference type="Proteomes" id="UP000198424"/>
    </source>
</evidence>
<comment type="caution">
    <text evidence="6">The sequence shown here is derived from an EMBL/GenBank/DDBJ whole genome shotgun (WGS) entry which is preliminary data.</text>
</comment>
<evidence type="ECO:0000313" key="6">
    <source>
        <dbReference type="EMBL" id="KFF18404.1"/>
    </source>
</evidence>
<feature type="domain" description="HTH araC/xylS-type" evidence="5">
    <location>
        <begin position="286"/>
        <end position="382"/>
    </location>
</feature>
<evidence type="ECO:0000256" key="3">
    <source>
        <dbReference type="ARBA" id="ARBA00023163"/>
    </source>
</evidence>
<feature type="transmembrane region" description="Helical" evidence="4">
    <location>
        <begin position="99"/>
        <end position="123"/>
    </location>
</feature>
<keyword evidence="4" id="KW-0812">Transmembrane</keyword>
<dbReference type="eggNOG" id="COG2207">
    <property type="taxonomic scope" value="Bacteria"/>
</dbReference>
<dbReference type="PROSITE" id="PS01124">
    <property type="entry name" value="HTH_ARAC_FAMILY_2"/>
    <property type="match status" value="1"/>
</dbReference>
<dbReference type="OrthoDB" id="9779074at2"/>
<reference evidence="7 9" key="2">
    <citation type="submission" date="2016-11" db="EMBL/GenBank/DDBJ databases">
        <title>Whole genomes of Flavobacteriaceae.</title>
        <authorList>
            <person name="Stine C."/>
            <person name="Li C."/>
            <person name="Tadesse D."/>
        </authorList>
    </citation>
    <scope>NUCLEOTIDE SEQUENCE [LARGE SCALE GENOMIC DNA]</scope>
    <source>
        <strain evidence="7 9">ATCC 29551</strain>
    </source>
</reference>
<dbReference type="GO" id="GO:0043565">
    <property type="term" value="F:sequence-specific DNA binding"/>
    <property type="evidence" value="ECO:0007669"/>
    <property type="project" value="InterPro"/>
</dbReference>
<evidence type="ECO:0000256" key="4">
    <source>
        <dbReference type="SAM" id="Phobius"/>
    </source>
</evidence>
<keyword evidence="4" id="KW-1133">Transmembrane helix</keyword>
<dbReference type="RefSeq" id="WP_035619739.1">
    <property type="nucleotide sequence ID" value="NZ_JBEWQG010000017.1"/>
</dbReference>
<dbReference type="Proteomes" id="UP000028712">
    <property type="component" value="Unassembled WGS sequence"/>
</dbReference>
<evidence type="ECO:0000259" key="5">
    <source>
        <dbReference type="PROSITE" id="PS01124"/>
    </source>
</evidence>
<organism evidence="6 8">
    <name type="scientific">Flavobacterium hydatis</name>
    <name type="common">Cytophaga aquatilis</name>
    <dbReference type="NCBI Taxonomy" id="991"/>
    <lineage>
        <taxon>Bacteria</taxon>
        <taxon>Pseudomonadati</taxon>
        <taxon>Bacteroidota</taxon>
        <taxon>Flavobacteriia</taxon>
        <taxon>Flavobacteriales</taxon>
        <taxon>Flavobacteriaceae</taxon>
        <taxon>Flavobacterium</taxon>
    </lineage>
</organism>
<feature type="transmembrane region" description="Helical" evidence="4">
    <location>
        <begin position="171"/>
        <end position="195"/>
    </location>
</feature>
<keyword evidence="2" id="KW-0238">DNA-binding</keyword>
<dbReference type="PANTHER" id="PTHR43280">
    <property type="entry name" value="ARAC-FAMILY TRANSCRIPTIONAL REGULATOR"/>
    <property type="match status" value="1"/>
</dbReference>
<feature type="transmembrane region" description="Helical" evidence="4">
    <location>
        <begin position="6"/>
        <end position="22"/>
    </location>
</feature>
<dbReference type="GO" id="GO:0003700">
    <property type="term" value="F:DNA-binding transcription factor activity"/>
    <property type="evidence" value="ECO:0007669"/>
    <property type="project" value="InterPro"/>
</dbReference>
<sequence length="384" mass="44387">MIYTTLLNIAIFQGIVLGLIILKSSLFNSKSNKYLAGLLFALSIVLLNYVFELEDVFTSYPLVRFLDAIDWVFLLPVFTFQFIINRIDDTVKNRQKTYLYYIPFVYNSILSVTICLDSVAGIYKIPESYMYLINILQLIQLLLAITIVLFLPLYSYFMIRHLKDPQEKKWVITLLTLMYLLLFVWLTTYLVGLFFHSDISLTMSGIALSATFIMHWTAYIGIYKYKLAKNKDAIYNFLNNDLALSSASIQIIENSQTEENSTTEEHRESITADNLYFQKLELLCKEQHIYTDSTLNREKVAEKLGISPGYVSQIINTITGDNFANYINNYRVEAVKEMISNSEYENYNLLTMGLESGFTSKTTFYKAFKKVTGQTPNEYKNTSK</sequence>
<keyword evidence="9" id="KW-1185">Reference proteome</keyword>
<feature type="transmembrane region" description="Helical" evidence="4">
    <location>
        <begin position="71"/>
        <end position="87"/>
    </location>
</feature>
<proteinExistence type="predicted"/>
<reference evidence="6 8" key="1">
    <citation type="submission" date="2014-07" db="EMBL/GenBank/DDBJ databases">
        <title>Genome of Flavobacterium hydatis DSM 2063.</title>
        <authorList>
            <person name="Pipes S.E."/>
            <person name="Stropko S.J."/>
            <person name="Newman J.D."/>
        </authorList>
    </citation>
    <scope>NUCLEOTIDE SEQUENCE [LARGE SCALE GENOMIC DNA]</scope>
    <source>
        <strain evidence="6 8">DSM 2063</strain>
    </source>
</reference>
<dbReference type="InterPro" id="IPR018062">
    <property type="entry name" value="HTH_AraC-typ_CS"/>
</dbReference>
<feature type="transmembrane region" description="Helical" evidence="4">
    <location>
        <begin position="201"/>
        <end position="222"/>
    </location>
</feature>
<dbReference type="PROSITE" id="PS00041">
    <property type="entry name" value="HTH_ARAC_FAMILY_1"/>
    <property type="match status" value="1"/>
</dbReference>
<dbReference type="InterPro" id="IPR018060">
    <property type="entry name" value="HTH_AraC"/>
</dbReference>
<dbReference type="EMBL" id="JPRM01000006">
    <property type="protein sequence ID" value="KFF18404.1"/>
    <property type="molecule type" value="Genomic_DNA"/>
</dbReference>
<dbReference type="AlphaFoldDB" id="A0A086ANZ0"/>
<dbReference type="SUPFAM" id="SSF46689">
    <property type="entry name" value="Homeodomain-like"/>
    <property type="match status" value="1"/>
</dbReference>
<dbReference type="SMART" id="SM00342">
    <property type="entry name" value="HTH_ARAC"/>
    <property type="match status" value="1"/>
</dbReference>
<feature type="transmembrane region" description="Helical" evidence="4">
    <location>
        <begin position="135"/>
        <end position="159"/>
    </location>
</feature>
<gene>
    <name evidence="7" type="ORF">B0A62_06240</name>
    <name evidence="6" type="ORF">IW20_05775</name>
</gene>
<dbReference type="PANTHER" id="PTHR43280:SF29">
    <property type="entry name" value="ARAC-FAMILY TRANSCRIPTIONAL REGULATOR"/>
    <property type="match status" value="1"/>
</dbReference>
<name>A0A086ANZ0_FLAHY</name>